<organism evidence="2 4">
    <name type="scientific">Kipferlia bialata</name>
    <dbReference type="NCBI Taxonomy" id="797122"/>
    <lineage>
        <taxon>Eukaryota</taxon>
        <taxon>Metamonada</taxon>
        <taxon>Carpediemonas-like organisms</taxon>
        <taxon>Kipferlia</taxon>
    </lineage>
</organism>
<dbReference type="Gene3D" id="3.30.420.40">
    <property type="match status" value="2"/>
</dbReference>
<dbReference type="Pfam" id="PF00022">
    <property type="entry name" value="Actin"/>
    <property type="match status" value="1"/>
</dbReference>
<dbReference type="EMBL" id="BDIP01000775">
    <property type="protein sequence ID" value="GIQ82674.1"/>
    <property type="molecule type" value="Genomic_DNA"/>
</dbReference>
<comment type="caution">
    <text evidence="2">The sequence shown here is derived from an EMBL/GenBank/DDBJ whole genome shotgun (WGS) entry which is preliminary data.</text>
</comment>
<accession>A0A9K3CSU3</accession>
<reference evidence="2" key="1">
    <citation type="submission" date="2016-10" db="EMBL/GenBank/DDBJ databases">
        <authorList>
            <person name="Tanifuji G."/>
            <person name="Kume K."/>
            <person name="Nakayama T."/>
            <person name="Takabayashi S."/>
            <person name="Hashimoto T."/>
        </authorList>
    </citation>
    <scope>NUCLEOTIDE SEQUENCE</scope>
    <source>
        <strain evidence="2">NY0173</strain>
    </source>
</reference>
<dbReference type="SUPFAM" id="SSF53067">
    <property type="entry name" value="Actin-like ATPase domain"/>
    <property type="match status" value="2"/>
</dbReference>
<dbReference type="AlphaFoldDB" id="A0A9K3CSU3"/>
<dbReference type="PANTHER" id="PTHR11937">
    <property type="entry name" value="ACTIN"/>
    <property type="match status" value="1"/>
</dbReference>
<dbReference type="SMART" id="SM00268">
    <property type="entry name" value="ACTIN"/>
    <property type="match status" value="1"/>
</dbReference>
<reference evidence="2 4" key="2">
    <citation type="journal article" date="2018" name="PLoS ONE">
        <title>The draft genome of Kipferlia bialata reveals reductive genome evolution in fornicate parasites.</title>
        <authorList>
            <person name="Tanifuji G."/>
            <person name="Takabayashi S."/>
            <person name="Kume K."/>
            <person name="Takagi M."/>
            <person name="Nakayama T."/>
            <person name="Kamikawa R."/>
            <person name="Inagaki Y."/>
            <person name="Hashimoto T."/>
        </authorList>
    </citation>
    <scope>NUCLEOTIDE SEQUENCE [LARGE SCALE GENOMIC DNA]</scope>
    <source>
        <strain evidence="2">NY0173</strain>
    </source>
</reference>
<keyword evidence="4" id="KW-1185">Reference proteome</keyword>
<evidence type="ECO:0000256" key="1">
    <source>
        <dbReference type="RuleBase" id="RU000487"/>
    </source>
</evidence>
<protein>
    <submittedName>
        <fullName evidence="2">Actin-related protein 6</fullName>
    </submittedName>
</protein>
<evidence type="ECO:0000313" key="2">
    <source>
        <dbReference type="EMBL" id="GIQ82674.1"/>
    </source>
</evidence>
<name>A0A9K3CSU3_9EUKA</name>
<gene>
    <name evidence="2" type="ORF">KIPB_003851</name>
    <name evidence="3" type="ORF">KIPB_005006</name>
</gene>
<dbReference type="InterPro" id="IPR043129">
    <property type="entry name" value="ATPase_NBD"/>
</dbReference>
<dbReference type="InterPro" id="IPR004000">
    <property type="entry name" value="Actin"/>
</dbReference>
<dbReference type="Gene3D" id="3.90.640.10">
    <property type="entry name" value="Actin, Chain A, domain 4"/>
    <property type="match status" value="1"/>
</dbReference>
<proteinExistence type="inferred from homology"/>
<dbReference type="Gene3D" id="2.30.36.70">
    <property type="entry name" value="Actin, Chain A, domain 2"/>
    <property type="match status" value="1"/>
</dbReference>
<evidence type="ECO:0000313" key="4">
    <source>
        <dbReference type="Proteomes" id="UP000265618"/>
    </source>
</evidence>
<comment type="similarity">
    <text evidence="1">Belongs to the actin family.</text>
</comment>
<dbReference type="Proteomes" id="UP000265618">
    <property type="component" value="Unassembled WGS sequence"/>
</dbReference>
<dbReference type="OrthoDB" id="6220758at2759"/>
<evidence type="ECO:0000313" key="3">
    <source>
        <dbReference type="EMBL" id="GIQ83652.1"/>
    </source>
</evidence>
<dbReference type="EMBL" id="BDIP01001129">
    <property type="protein sequence ID" value="GIQ83652.1"/>
    <property type="molecule type" value="Genomic_DNA"/>
</dbReference>
<sequence length="420" mass="46070">MSKYQNTVVLDNGGHTLKAGVVGQSDFVCVPNMAVRDRTGKVHVHMSGDDVQLASDGQILRPTDRGYPLRWSVQASLWDHVFGHQCLGVDPTDSALCLATPPFQPKEIAKACIYIEREREKTGKEMKGQGVLYEHVFEYYGFQGLFRHIPAFFASFQVDTQAGLYIDSGHSGTWTVPIIHNQVLLHGVRRVDVGGAVLNKELRRVVSMAQFDLTREALLAEQIGHLIFRVSDNFRADMMSFKEQHSVGSLRSRCRPLSVLLPDYTTSKAPVVLDPTTPAPPRRDVYRPGPEQVYCPELLFHPEYAGIAQGGVQQAAAQGLACLPSAVAEACWGSVVPIGGVTNIPGYRQRLQQELSGVAPSCVNVSVLDPGQSESGKGGEGIAFRGMVKYAAGDEFPKSMVTLDLYKEYGDNLCTSRFAW</sequence>